<keyword evidence="7" id="KW-1185">Reference proteome</keyword>
<evidence type="ECO:0000256" key="1">
    <source>
        <dbReference type="ARBA" id="ARBA00009437"/>
    </source>
</evidence>
<dbReference type="GO" id="GO:0000976">
    <property type="term" value="F:transcription cis-regulatory region binding"/>
    <property type="evidence" value="ECO:0007669"/>
    <property type="project" value="TreeGrafter"/>
</dbReference>
<dbReference type="Gene3D" id="3.40.190.290">
    <property type="match status" value="1"/>
</dbReference>
<gene>
    <name evidence="6" type="ORF">CAB17_11355</name>
</gene>
<dbReference type="Pfam" id="PF03466">
    <property type="entry name" value="LysR_substrate"/>
    <property type="match status" value="1"/>
</dbReference>
<dbReference type="InterPro" id="IPR005119">
    <property type="entry name" value="LysR_subst-bd"/>
</dbReference>
<dbReference type="InterPro" id="IPR036390">
    <property type="entry name" value="WH_DNA-bd_sf"/>
</dbReference>
<reference evidence="6 7" key="1">
    <citation type="submission" date="2017-12" db="EMBL/GenBank/DDBJ databases">
        <title>Legionella sainthelensi LA01-117, whole genome sequence of a clinical isolate from New Zealand.</title>
        <authorList>
            <person name="Cree S.L."/>
            <person name="Slow S."/>
            <person name="Kennedy M.A."/>
            <person name="Murdoch D.R."/>
            <person name="Biggs P.J."/>
            <person name="Anderson T."/>
        </authorList>
    </citation>
    <scope>NUCLEOTIDE SEQUENCE [LARGE SCALE GENOMIC DNA]</scope>
    <source>
        <strain evidence="6 7">LA01-117</strain>
    </source>
</reference>
<sequence length="303" mass="35014">MKFYHHVDAFLFVYELGSFTKAAEKLNISQAAVSVQIKNLESYIGKKLFERKGKSVLATYTAKNLANLISEPFSEIRGIIDSFSKYTNSMHGEIEIEYINEFALSLLIPKIFVCLEHGIKLRMNSSNKDITIIKALLENEINFGLTSIKNENPNLKYLKLFDEELIFVGSKRWVSYLDPTNTITFKESLKSLRWFAYDKELPFIRRYIEFAFDMNSNFIQPALVLADFNGLIHSIKGGHGVACLPRSYLLPYLENQSISQLYFPQIPPRYNVYLAYRASCLLNKRMKFFKEIIDTFVASTSYD</sequence>
<evidence type="ECO:0000313" key="6">
    <source>
        <dbReference type="EMBL" id="AUH72584.1"/>
    </source>
</evidence>
<proteinExistence type="inferred from homology"/>
<dbReference type="PANTHER" id="PTHR30126">
    <property type="entry name" value="HTH-TYPE TRANSCRIPTIONAL REGULATOR"/>
    <property type="match status" value="1"/>
</dbReference>
<dbReference type="AlphaFoldDB" id="A0A2H5FM17"/>
<evidence type="ECO:0000256" key="3">
    <source>
        <dbReference type="ARBA" id="ARBA00023125"/>
    </source>
</evidence>
<dbReference type="Pfam" id="PF00126">
    <property type="entry name" value="HTH_1"/>
    <property type="match status" value="1"/>
</dbReference>
<dbReference type="EMBL" id="CP025491">
    <property type="protein sequence ID" value="AUH72584.1"/>
    <property type="molecule type" value="Genomic_DNA"/>
</dbReference>
<feature type="domain" description="HTH lysR-type" evidence="5">
    <location>
        <begin position="1"/>
        <end position="59"/>
    </location>
</feature>
<dbReference type="SUPFAM" id="SSF46785">
    <property type="entry name" value="Winged helix' DNA-binding domain"/>
    <property type="match status" value="1"/>
</dbReference>
<dbReference type="PRINTS" id="PR00039">
    <property type="entry name" value="HTHLYSR"/>
</dbReference>
<organism evidence="6 7">
    <name type="scientific">Legionella sainthelensi</name>
    <dbReference type="NCBI Taxonomy" id="28087"/>
    <lineage>
        <taxon>Bacteria</taxon>
        <taxon>Pseudomonadati</taxon>
        <taxon>Pseudomonadota</taxon>
        <taxon>Gammaproteobacteria</taxon>
        <taxon>Legionellales</taxon>
        <taxon>Legionellaceae</taxon>
        <taxon>Legionella</taxon>
    </lineage>
</organism>
<evidence type="ECO:0000259" key="5">
    <source>
        <dbReference type="PROSITE" id="PS50931"/>
    </source>
</evidence>
<dbReference type="InterPro" id="IPR000847">
    <property type="entry name" value="LysR_HTH_N"/>
</dbReference>
<evidence type="ECO:0000256" key="4">
    <source>
        <dbReference type="ARBA" id="ARBA00023163"/>
    </source>
</evidence>
<keyword evidence="2" id="KW-0805">Transcription regulation</keyword>
<dbReference type="GO" id="GO:0003700">
    <property type="term" value="F:DNA-binding transcription factor activity"/>
    <property type="evidence" value="ECO:0007669"/>
    <property type="project" value="InterPro"/>
</dbReference>
<keyword evidence="4" id="KW-0804">Transcription</keyword>
<dbReference type="PANTHER" id="PTHR30126:SF40">
    <property type="entry name" value="HTH-TYPE TRANSCRIPTIONAL REGULATOR GLTR"/>
    <property type="match status" value="1"/>
</dbReference>
<accession>A0A2H5FM17</accession>
<keyword evidence="3" id="KW-0238">DNA-binding</keyword>
<dbReference type="KEGG" id="lsh:CAB17_11355"/>
<comment type="similarity">
    <text evidence="1">Belongs to the LysR transcriptional regulatory family.</text>
</comment>
<dbReference type="CDD" id="cd05466">
    <property type="entry name" value="PBP2_LTTR_substrate"/>
    <property type="match status" value="1"/>
</dbReference>
<evidence type="ECO:0000256" key="2">
    <source>
        <dbReference type="ARBA" id="ARBA00023015"/>
    </source>
</evidence>
<dbReference type="SUPFAM" id="SSF53850">
    <property type="entry name" value="Periplasmic binding protein-like II"/>
    <property type="match status" value="1"/>
</dbReference>
<dbReference type="InterPro" id="IPR036388">
    <property type="entry name" value="WH-like_DNA-bd_sf"/>
</dbReference>
<name>A0A2H5FM17_9GAMM</name>
<protein>
    <recommendedName>
        <fullName evidence="5">HTH lysR-type domain-containing protein</fullName>
    </recommendedName>
</protein>
<evidence type="ECO:0000313" key="7">
    <source>
        <dbReference type="Proteomes" id="UP000234343"/>
    </source>
</evidence>
<dbReference type="PROSITE" id="PS50931">
    <property type="entry name" value="HTH_LYSR"/>
    <property type="match status" value="1"/>
</dbReference>
<dbReference type="Proteomes" id="UP000234343">
    <property type="component" value="Chromosome"/>
</dbReference>
<dbReference type="RefSeq" id="WP_101900195.1">
    <property type="nucleotide sequence ID" value="NZ_CP025491.2"/>
</dbReference>
<dbReference type="Gene3D" id="1.10.10.10">
    <property type="entry name" value="Winged helix-like DNA-binding domain superfamily/Winged helix DNA-binding domain"/>
    <property type="match status" value="1"/>
</dbReference>